<evidence type="ECO:0000313" key="2">
    <source>
        <dbReference type="EMBL" id="TNX93466.1"/>
    </source>
</evidence>
<feature type="region of interest" description="Disordered" evidence="1">
    <location>
        <begin position="829"/>
        <end position="850"/>
    </location>
</feature>
<evidence type="ECO:0000313" key="3">
    <source>
        <dbReference type="Proteomes" id="UP000314285"/>
    </source>
</evidence>
<gene>
    <name evidence="2" type="ORF">FHY67_03175</name>
</gene>
<sequence length="850" mass="98464">MKVHIKFLEHGKGSAAHASAYLLERLDHRGNVRAGVQVLLGDATTFNAICHASPHLWKYTSGVIAWSKDDDPTDAQIMEVLTDFEEHSFAGLEQSQYHLFAVLHTDDDGSKHIHVLAPRLDIQSGKSLNIAPPGHEKHFDALRDYFNTKYQWSRPDDLLLMQTTQEPNHVAKINAQAEKLYAREDFIALTKKQFCKTIDNHVKTLLKTQTIQNRADIVKCISQLKAVKSVDQSKEYLAVELINGKTHRLRGDFYHEQFEIGLYSERLRAAAESRKAPNELAAALSDADQFRETYRAKRAAYNRKHYAFAQRTGDDNSIGNASQLIFERDRESITPSHTNTDRGLHSTNQSTPVSTCQYRYCGSFKSEIEHRFIFNINSRITDQNKHPIAEDLNRPTQLTKEYSSPDTASDRQPKQADREQYSDVDYGKTGYAKSDIHVGWGDLDWTAESFNRFIYGLSNRYKRQYHQSTTTGDSTEFRINHRPNRVFEEITKVSHADRNRSIFDRTNKLIATTKQLVSRTKRSLEQTGQFIKKHFDQLQRSRAAFSEENRDIEYRERSSNRFDFSNESRTFKFRTGRIFGAITARISRKLEYPIAQAINDSIKSAEFERHCQKLSAERIEPFSTGNQQTTDRFGESTLGNIAISATKRLLRRLRDAKQADQYAWGNCRTLDDLNQKLEQLEPIVAEIRCKPKPATDWQLRFDGYYPGYIRAYQELSAQQQQAYEDKKALWLIEITEQKTEKLLAYMTEARRHINSHDYERIAEIIKNDERMLNYLKCDSILSHKNNHLEDQRASYLSCLKNFGEIKERIKTFTFTIYQSSNEAQLKITDIQPQPELKTKQENDSNADFDF</sequence>
<dbReference type="EMBL" id="VFBM01000002">
    <property type="protein sequence ID" value="TNX93466.1"/>
    <property type="molecule type" value="Genomic_DNA"/>
</dbReference>
<name>A0A8H2K2T0_ACIRA</name>
<accession>A0A8H2K2T0</accession>
<feature type="region of interest" description="Disordered" evidence="1">
    <location>
        <begin position="385"/>
        <end position="423"/>
    </location>
</feature>
<reference evidence="2 3" key="1">
    <citation type="submission" date="2019-06" db="EMBL/GenBank/DDBJ databases">
        <title>Genome of Acinetobacter radioresistens APH1, a phenol degrading strain.</title>
        <authorList>
            <person name="Liu Y."/>
        </authorList>
    </citation>
    <scope>NUCLEOTIDE SEQUENCE [LARGE SCALE GENOMIC DNA]</scope>
    <source>
        <strain evidence="2 3">APH1</strain>
    </source>
</reference>
<proteinExistence type="predicted"/>
<organism evidence="2 3">
    <name type="scientific">Acinetobacter radioresistens</name>
    <dbReference type="NCBI Taxonomy" id="40216"/>
    <lineage>
        <taxon>Bacteria</taxon>
        <taxon>Pseudomonadati</taxon>
        <taxon>Pseudomonadota</taxon>
        <taxon>Gammaproteobacteria</taxon>
        <taxon>Moraxellales</taxon>
        <taxon>Moraxellaceae</taxon>
        <taxon>Acinetobacter</taxon>
    </lineage>
</organism>
<feature type="region of interest" description="Disordered" evidence="1">
    <location>
        <begin position="327"/>
        <end position="350"/>
    </location>
</feature>
<comment type="caution">
    <text evidence="2">The sequence shown here is derived from an EMBL/GenBank/DDBJ whole genome shotgun (WGS) entry which is preliminary data.</text>
</comment>
<feature type="compositionally biased region" description="Basic and acidic residues" evidence="1">
    <location>
        <begin position="408"/>
        <end position="421"/>
    </location>
</feature>
<dbReference type="AlphaFoldDB" id="A0A8H2K2T0"/>
<feature type="compositionally biased region" description="Polar residues" evidence="1">
    <location>
        <begin position="394"/>
        <end position="407"/>
    </location>
</feature>
<protein>
    <submittedName>
        <fullName evidence="2">Mobilization protein</fullName>
    </submittedName>
</protein>
<dbReference type="RefSeq" id="WP_005025068.1">
    <property type="nucleotide sequence ID" value="NZ_CP027365.1"/>
</dbReference>
<evidence type="ECO:0000256" key="1">
    <source>
        <dbReference type="SAM" id="MobiDB-lite"/>
    </source>
</evidence>
<dbReference type="Proteomes" id="UP000314285">
    <property type="component" value="Unassembled WGS sequence"/>
</dbReference>